<gene>
    <name evidence="1" type="ORF">MM415A02091_0002</name>
    <name evidence="2" type="ORF">MM415B04658_0002</name>
</gene>
<evidence type="ECO:0000313" key="1">
    <source>
        <dbReference type="EMBL" id="QJA74123.1"/>
    </source>
</evidence>
<organism evidence="2">
    <name type="scientific">viral metagenome</name>
    <dbReference type="NCBI Taxonomy" id="1070528"/>
    <lineage>
        <taxon>unclassified sequences</taxon>
        <taxon>metagenomes</taxon>
        <taxon>organismal metagenomes</taxon>
    </lineage>
</organism>
<evidence type="ECO:0000313" key="2">
    <source>
        <dbReference type="EMBL" id="QJA92460.1"/>
    </source>
</evidence>
<accession>A0A6M3LCL1</accession>
<proteinExistence type="predicted"/>
<reference evidence="2" key="1">
    <citation type="submission" date="2020-03" db="EMBL/GenBank/DDBJ databases">
        <title>The deep terrestrial virosphere.</title>
        <authorList>
            <person name="Holmfeldt K."/>
            <person name="Nilsson E."/>
            <person name="Simone D."/>
            <person name="Lopez-Fernandez M."/>
            <person name="Wu X."/>
            <person name="de Brujin I."/>
            <person name="Lundin D."/>
            <person name="Andersson A."/>
            <person name="Bertilsson S."/>
            <person name="Dopson M."/>
        </authorList>
    </citation>
    <scope>NUCLEOTIDE SEQUENCE</scope>
    <source>
        <strain evidence="1">MM415A02091</strain>
        <strain evidence="2">MM415B04658</strain>
    </source>
</reference>
<dbReference type="EMBL" id="MT142076">
    <property type="protein sequence ID" value="QJA74123.1"/>
    <property type="molecule type" value="Genomic_DNA"/>
</dbReference>
<sequence length="78" mass="8499">MLKIKKRGFSTIPATTMKDGDIAIIVDGGCDNEYEGVIVQRYGDYLAVLGAPYGNSWCGIPSNFEVEILPPGTEFILE</sequence>
<dbReference type="EMBL" id="MT143069">
    <property type="protein sequence ID" value="QJA92460.1"/>
    <property type="molecule type" value="Genomic_DNA"/>
</dbReference>
<name>A0A6M3LCL1_9ZZZZ</name>
<protein>
    <submittedName>
        <fullName evidence="2">Uncharacterized protein</fullName>
    </submittedName>
</protein>
<dbReference type="AlphaFoldDB" id="A0A6M3LCL1"/>